<evidence type="ECO:0000313" key="2">
    <source>
        <dbReference type="EMBL" id="OHU52348.1"/>
    </source>
</evidence>
<keyword evidence="1" id="KW-1133">Transmembrane helix</keyword>
<feature type="transmembrane region" description="Helical" evidence="1">
    <location>
        <begin position="76"/>
        <end position="95"/>
    </location>
</feature>
<accession>A0A1S1LL98</accession>
<organism evidence="2 3">
    <name type="scientific">Mycobacteroides chelonae</name>
    <name type="common">Mycobacterium chelonae</name>
    <dbReference type="NCBI Taxonomy" id="1774"/>
    <lineage>
        <taxon>Bacteria</taxon>
        <taxon>Bacillati</taxon>
        <taxon>Actinomycetota</taxon>
        <taxon>Actinomycetes</taxon>
        <taxon>Mycobacteriales</taxon>
        <taxon>Mycobacteriaceae</taxon>
        <taxon>Mycobacteroides</taxon>
    </lineage>
</organism>
<sequence length="239" mass="26048">MLYGVGLLAMGSLGLFFAYKTVLAVQRTHWLAATICLAVVLFSLITSAGIVWIVMGRTKLRATVDAAGTTLRQAPIAKYLAALLVTIVVGTALFLIFGSQVHDDLPATARDRGKVIALLFGSLLALGFMARTRRRPAPILRLSAAGVEFSDSYTTFTLAWHEIRDITGRAPKGKTYRPVVFEVHRDAPPAVINNASAWAPDGAALFWLIRHYWLRSQDRAELTNGVAIERLTSGRVTAQ</sequence>
<evidence type="ECO:0000256" key="1">
    <source>
        <dbReference type="SAM" id="Phobius"/>
    </source>
</evidence>
<protein>
    <submittedName>
        <fullName evidence="2">Uncharacterized protein</fullName>
    </submittedName>
</protein>
<proteinExistence type="predicted"/>
<feature type="transmembrane region" description="Helical" evidence="1">
    <location>
        <begin position="28"/>
        <end position="55"/>
    </location>
</feature>
<reference evidence="2 3" key="1">
    <citation type="submission" date="2016-10" db="EMBL/GenBank/DDBJ databases">
        <title>Evaluation of Human, Veterinary and Environmental Mycobacterium chelonae Isolates by Core Genome Phylogenomic Analysis, Targeted Gene Comparison, and Anti-microbial Susceptibility Patterns: A Tale of Mistaken Identities.</title>
        <authorList>
            <person name="Fogelson S.B."/>
            <person name="Camus A.C."/>
            <person name="Lorenz W."/>
            <person name="Vasireddy R."/>
            <person name="Vasireddy S."/>
            <person name="Smith T."/>
            <person name="Brown-Elliott B.A."/>
            <person name="Wallace R.J.Jr."/>
            <person name="Hasan N.A."/>
            <person name="Reischl U."/>
            <person name="Sanchez S."/>
        </authorList>
    </citation>
    <scope>NUCLEOTIDE SEQUENCE [LARGE SCALE GENOMIC DNA]</scope>
    <source>
        <strain evidence="2 3">15515</strain>
    </source>
</reference>
<gene>
    <name evidence="2" type="ORF">BKG82_18975</name>
</gene>
<keyword evidence="1" id="KW-0812">Transmembrane</keyword>
<name>A0A1S1LL98_MYCCH</name>
<comment type="caution">
    <text evidence="2">The sequence shown here is derived from an EMBL/GenBank/DDBJ whole genome shotgun (WGS) entry which is preliminary data.</text>
</comment>
<keyword evidence="1" id="KW-0472">Membrane</keyword>
<dbReference type="AlphaFoldDB" id="A0A1S1LL98"/>
<dbReference type="EMBL" id="MLIQ01000021">
    <property type="protein sequence ID" value="OHU52348.1"/>
    <property type="molecule type" value="Genomic_DNA"/>
</dbReference>
<dbReference type="Proteomes" id="UP000180043">
    <property type="component" value="Unassembled WGS sequence"/>
</dbReference>
<evidence type="ECO:0000313" key="3">
    <source>
        <dbReference type="Proteomes" id="UP000180043"/>
    </source>
</evidence>
<feature type="transmembrane region" description="Helical" evidence="1">
    <location>
        <begin position="115"/>
        <end position="132"/>
    </location>
</feature>